<gene>
    <name evidence="2" type="ORF">CDAR_120191</name>
</gene>
<evidence type="ECO:0000256" key="1">
    <source>
        <dbReference type="SAM" id="MobiDB-lite"/>
    </source>
</evidence>
<comment type="caution">
    <text evidence="2">The sequence shown here is derived from an EMBL/GenBank/DDBJ whole genome shotgun (WGS) entry which is preliminary data.</text>
</comment>
<dbReference type="AlphaFoldDB" id="A0AAV4UPM9"/>
<evidence type="ECO:0000313" key="3">
    <source>
        <dbReference type="Proteomes" id="UP001054837"/>
    </source>
</evidence>
<reference evidence="2 3" key="1">
    <citation type="submission" date="2021-06" db="EMBL/GenBank/DDBJ databases">
        <title>Caerostris darwini draft genome.</title>
        <authorList>
            <person name="Kono N."/>
            <person name="Arakawa K."/>
        </authorList>
    </citation>
    <scope>NUCLEOTIDE SEQUENCE [LARGE SCALE GENOMIC DNA]</scope>
</reference>
<organism evidence="2 3">
    <name type="scientific">Caerostris darwini</name>
    <dbReference type="NCBI Taxonomy" id="1538125"/>
    <lineage>
        <taxon>Eukaryota</taxon>
        <taxon>Metazoa</taxon>
        <taxon>Ecdysozoa</taxon>
        <taxon>Arthropoda</taxon>
        <taxon>Chelicerata</taxon>
        <taxon>Arachnida</taxon>
        <taxon>Araneae</taxon>
        <taxon>Araneomorphae</taxon>
        <taxon>Entelegynae</taxon>
        <taxon>Araneoidea</taxon>
        <taxon>Araneidae</taxon>
        <taxon>Caerostris</taxon>
    </lineage>
</organism>
<sequence>MSPIRNGEREFSVLGFFSFRWFSSSEFEICYQKNVSFEKHSFKPSQLLPSYAGGAKRNNHYEEKPLEKLAELKHETVLIAAGETNSVRIHQSPRGENAKKMRTVFPPNKLVNPFSSGRRFSTGWVSPIRNRTNTSFLFWDFSHSDGSIPVSLKSVIRSGAKRNNHFEEKPLEKLVERKPETVLIWLRVGTNSACESHSSISKGRKCEENENRFPSLTSNVSFEKHSFKPSQLLPRYAGGAKRNNHFEEKPLEKLAERQPETVLIWLRVGTNSESHSSISEGRKCEENENRFPSQ</sequence>
<feature type="region of interest" description="Disordered" evidence="1">
    <location>
        <begin position="271"/>
        <end position="294"/>
    </location>
</feature>
<feature type="compositionally biased region" description="Basic and acidic residues" evidence="1">
    <location>
        <begin position="280"/>
        <end position="294"/>
    </location>
</feature>
<name>A0AAV4UPM9_9ARAC</name>
<protein>
    <submittedName>
        <fullName evidence="2">Uncharacterized protein</fullName>
    </submittedName>
</protein>
<accession>A0AAV4UPM9</accession>
<proteinExistence type="predicted"/>
<dbReference type="Proteomes" id="UP001054837">
    <property type="component" value="Unassembled WGS sequence"/>
</dbReference>
<keyword evidence="3" id="KW-1185">Reference proteome</keyword>
<dbReference type="EMBL" id="BPLQ01011719">
    <property type="protein sequence ID" value="GIY59811.1"/>
    <property type="molecule type" value="Genomic_DNA"/>
</dbReference>
<evidence type="ECO:0000313" key="2">
    <source>
        <dbReference type="EMBL" id="GIY59811.1"/>
    </source>
</evidence>